<dbReference type="GO" id="GO:0005737">
    <property type="term" value="C:cytoplasm"/>
    <property type="evidence" value="ECO:0007669"/>
    <property type="project" value="TreeGrafter"/>
</dbReference>
<sequence length="815" mass="91770">MQTKISKTLEGLIARTAFDTSKQEETRWLKDRLLLEIVREEGSLAYQLLSARLKDWELYQVRLRIERDLQERTDGPAGNPEEFYVQFANELRKRYRTAPSVSTAHALHAIISDEQTIGTHVLEMYHITPAVVEDEIRRMSAADEPRAELHVRLLDYSEQGQRPAEGSRMLDKFGVDLTRQAREGKIDPVIGRECEIERVVQILSRRKKNNPILIGEAGVGKSAIVEGLALRIAAGDVPYTIAGKRLYSLDVSSLVAGTKFRGEFEERMQQLLDELRKADDTIIFIDEIHTIVGAGSTQGSLDTANILKPALARGELQTIGATTLDEYRENIEKDSALERRFQRVLVEPTSCEETLQILRNIAPRYEAHHKVRYTDEALEACVTLTNRYITDRFFPDKAIDVLDEAGSRMHLQTAREPDTLREMEAALASTCEERREAVRQLVYEKAAAARLRELALRSKLDESRAEWQRSLESHPAEIRAEHIAQVITSATGIPIERITTGELGRLRGLKDYLAGRVIGQDAAVEKVALSIQRSRAGLKDENRPIGVFLFVGPTGVGKTLLAKELSKWLFDERRGLIRIDMSEYGEKHNVSRLIGSPPGYVGYGEGGQLTEAVRRQPYAVVLFDEIEKAHPEVFNAMLQIFDEGHLTDGSGRKVDFRNTVIIMTSNVGSRAAVQRAVQVGYSTSSKTVVEQAAPQIEYRKALERTFAPEFLNRIDDIIVFRTLTLEDVERIVELELRRLLARTQRLGYKVEISAEAKRRLAVMGYEARYGVRSLKRTLLDNVEEPLSTLIIEGRVNEGAKVKILPAKAGVTLKVA</sequence>
<dbReference type="OrthoDB" id="9803641at2"/>
<dbReference type="SUPFAM" id="SSF52540">
    <property type="entry name" value="P-loop containing nucleoside triphosphate hydrolases"/>
    <property type="match status" value="2"/>
</dbReference>
<keyword evidence="1" id="KW-0677">Repeat</keyword>
<gene>
    <name evidence="7" type="ORF">A5CBH24_17340</name>
</gene>
<dbReference type="InterPro" id="IPR050130">
    <property type="entry name" value="ClpA_ClpB"/>
</dbReference>
<keyword evidence="2" id="KW-0547">Nucleotide-binding</keyword>
<dbReference type="Gene3D" id="1.10.1780.10">
    <property type="entry name" value="Clp, N-terminal domain"/>
    <property type="match status" value="1"/>
</dbReference>
<dbReference type="InterPro" id="IPR003593">
    <property type="entry name" value="AAA+_ATPase"/>
</dbReference>
<evidence type="ECO:0000313" key="8">
    <source>
        <dbReference type="Proteomes" id="UP000318946"/>
    </source>
</evidence>
<dbReference type="CDD" id="cd19499">
    <property type="entry name" value="RecA-like_ClpB_Hsp104-like"/>
    <property type="match status" value="1"/>
</dbReference>
<feature type="domain" description="AAA+ ATPase" evidence="5">
    <location>
        <begin position="207"/>
        <end position="351"/>
    </location>
</feature>
<dbReference type="SMART" id="SM01086">
    <property type="entry name" value="ClpB_D2-small"/>
    <property type="match status" value="1"/>
</dbReference>
<dbReference type="PANTHER" id="PTHR11638">
    <property type="entry name" value="ATP-DEPENDENT CLP PROTEASE"/>
    <property type="match status" value="1"/>
</dbReference>
<keyword evidence="4" id="KW-0143">Chaperone</keyword>
<dbReference type="Gene3D" id="3.40.50.300">
    <property type="entry name" value="P-loop containing nucleotide triphosphate hydrolases"/>
    <property type="match status" value="2"/>
</dbReference>
<feature type="domain" description="AAA+ ATPase" evidence="5">
    <location>
        <begin position="544"/>
        <end position="683"/>
    </location>
</feature>
<dbReference type="Pfam" id="PF10431">
    <property type="entry name" value="ClpB_D2-small"/>
    <property type="match status" value="1"/>
</dbReference>
<organism evidence="7 8">
    <name type="scientific">Alistipes communis</name>
    <dbReference type="NCBI Taxonomy" id="2585118"/>
    <lineage>
        <taxon>Bacteria</taxon>
        <taxon>Pseudomonadati</taxon>
        <taxon>Bacteroidota</taxon>
        <taxon>Bacteroidia</taxon>
        <taxon>Bacteroidales</taxon>
        <taxon>Rikenellaceae</taxon>
        <taxon>Alistipes</taxon>
    </lineage>
</organism>
<keyword evidence="7" id="KW-0645">Protease</keyword>
<dbReference type="AlphaFoldDB" id="A0A4Y1WTL2"/>
<dbReference type="InterPro" id="IPR036628">
    <property type="entry name" value="Clp_N_dom_sf"/>
</dbReference>
<dbReference type="PRINTS" id="PR00300">
    <property type="entry name" value="CLPPROTEASEA"/>
</dbReference>
<dbReference type="GO" id="GO:0008233">
    <property type="term" value="F:peptidase activity"/>
    <property type="evidence" value="ECO:0007669"/>
    <property type="project" value="UniProtKB-KW"/>
</dbReference>
<dbReference type="Pfam" id="PF07724">
    <property type="entry name" value="AAA_2"/>
    <property type="match status" value="1"/>
</dbReference>
<feature type="domain" description="Clp ATPase C-terminal" evidence="6">
    <location>
        <begin position="723"/>
        <end position="812"/>
    </location>
</feature>
<evidence type="ECO:0000313" key="7">
    <source>
        <dbReference type="EMBL" id="BBL04421.1"/>
    </source>
</evidence>
<dbReference type="Gene3D" id="4.10.860.10">
    <property type="entry name" value="UVR domain"/>
    <property type="match status" value="1"/>
</dbReference>
<dbReference type="GO" id="GO:0034605">
    <property type="term" value="P:cellular response to heat"/>
    <property type="evidence" value="ECO:0007669"/>
    <property type="project" value="TreeGrafter"/>
</dbReference>
<dbReference type="GeneID" id="78342451"/>
<dbReference type="RefSeq" id="WP_141412881.1">
    <property type="nucleotide sequence ID" value="NZ_AP019735.1"/>
</dbReference>
<protein>
    <submittedName>
        <fullName evidence="7">ATP-dependent Clp protease ClpC</fullName>
    </submittedName>
</protein>
<evidence type="ECO:0000256" key="1">
    <source>
        <dbReference type="ARBA" id="ARBA00022737"/>
    </source>
</evidence>
<evidence type="ECO:0000256" key="3">
    <source>
        <dbReference type="ARBA" id="ARBA00022840"/>
    </source>
</evidence>
<dbReference type="FunFam" id="3.40.50.300:FF:000010">
    <property type="entry name" value="Chaperone clpB 1, putative"/>
    <property type="match status" value="1"/>
</dbReference>
<evidence type="ECO:0000256" key="4">
    <source>
        <dbReference type="ARBA" id="ARBA00023186"/>
    </source>
</evidence>
<reference evidence="8" key="1">
    <citation type="submission" date="2019-06" db="EMBL/GenBank/DDBJ databases">
        <title>Alistipes onderdonkii subsp. vulgaris subsp. nov., Alistipes dispar sp. nov. and Alistipes communis sp. nov., isolated from human faeces, and creation of Alistipes onderdonkii subsp. onderdonkii subsp. nov.</title>
        <authorList>
            <person name="Sakamoto M."/>
            <person name="Ikeyama N."/>
            <person name="Ogata Y."/>
            <person name="Suda W."/>
            <person name="Iino T."/>
            <person name="Hattori M."/>
            <person name="Ohkuma M."/>
        </authorList>
    </citation>
    <scope>NUCLEOTIDE SEQUENCE [LARGE SCALE GENOMIC DNA]</scope>
    <source>
        <strain evidence="8">5CBH24</strain>
    </source>
</reference>
<dbReference type="GO" id="GO:0006508">
    <property type="term" value="P:proteolysis"/>
    <property type="evidence" value="ECO:0007669"/>
    <property type="project" value="UniProtKB-KW"/>
</dbReference>
<dbReference type="InterPro" id="IPR003959">
    <property type="entry name" value="ATPase_AAA_core"/>
</dbReference>
<dbReference type="SMART" id="SM00382">
    <property type="entry name" value="AAA"/>
    <property type="match status" value="2"/>
</dbReference>
<dbReference type="EMBL" id="AP019735">
    <property type="protein sequence ID" value="BBL04421.1"/>
    <property type="molecule type" value="Genomic_DNA"/>
</dbReference>
<dbReference type="FunFam" id="3.40.50.300:FF:000025">
    <property type="entry name" value="ATP-dependent Clp protease subunit"/>
    <property type="match status" value="1"/>
</dbReference>
<dbReference type="InterPro" id="IPR041546">
    <property type="entry name" value="ClpA/ClpB_AAA_lid"/>
</dbReference>
<dbReference type="Proteomes" id="UP000318946">
    <property type="component" value="Chromosome"/>
</dbReference>
<dbReference type="GO" id="GO:0016887">
    <property type="term" value="F:ATP hydrolysis activity"/>
    <property type="evidence" value="ECO:0007669"/>
    <property type="project" value="InterPro"/>
</dbReference>
<dbReference type="Gene3D" id="1.10.8.60">
    <property type="match status" value="2"/>
</dbReference>
<evidence type="ECO:0000259" key="5">
    <source>
        <dbReference type="SMART" id="SM00382"/>
    </source>
</evidence>
<dbReference type="InterPro" id="IPR027417">
    <property type="entry name" value="P-loop_NTPase"/>
</dbReference>
<keyword evidence="7" id="KW-0378">Hydrolase</keyword>
<dbReference type="CDD" id="cd00009">
    <property type="entry name" value="AAA"/>
    <property type="match status" value="1"/>
</dbReference>
<keyword evidence="3" id="KW-0067">ATP-binding</keyword>
<dbReference type="KEGG" id="acou:A5CBH24_17340"/>
<dbReference type="Pfam" id="PF00004">
    <property type="entry name" value="AAA"/>
    <property type="match status" value="1"/>
</dbReference>
<evidence type="ECO:0000259" key="6">
    <source>
        <dbReference type="SMART" id="SM01086"/>
    </source>
</evidence>
<dbReference type="GO" id="GO:0005524">
    <property type="term" value="F:ATP binding"/>
    <property type="evidence" value="ECO:0007669"/>
    <property type="project" value="UniProtKB-KW"/>
</dbReference>
<name>A0A4Y1WTL2_9BACT</name>
<keyword evidence="8" id="KW-1185">Reference proteome</keyword>
<dbReference type="InterPro" id="IPR019489">
    <property type="entry name" value="Clp_ATPase_C"/>
</dbReference>
<evidence type="ECO:0000256" key="2">
    <source>
        <dbReference type="ARBA" id="ARBA00022741"/>
    </source>
</evidence>
<proteinExistence type="predicted"/>
<accession>A0A4Y1WTL2</accession>
<dbReference type="InterPro" id="IPR001270">
    <property type="entry name" value="ClpA/B"/>
</dbReference>
<dbReference type="Pfam" id="PF17871">
    <property type="entry name" value="AAA_lid_9"/>
    <property type="match status" value="1"/>
</dbReference>
<dbReference type="PANTHER" id="PTHR11638:SF18">
    <property type="entry name" value="HEAT SHOCK PROTEIN 104"/>
    <property type="match status" value="1"/>
</dbReference>